<protein>
    <submittedName>
        <fullName evidence="2">Uncharacterized protein</fullName>
    </submittedName>
</protein>
<dbReference type="RefSeq" id="WP_220336147.1">
    <property type="nucleotide sequence ID" value="NZ_JAEUAK010000008.1"/>
</dbReference>
<dbReference type="Proteomes" id="UP000717752">
    <property type="component" value="Unassembled WGS sequence"/>
</dbReference>
<feature type="compositionally biased region" description="Pro residues" evidence="1">
    <location>
        <begin position="14"/>
        <end position="33"/>
    </location>
</feature>
<proteinExistence type="predicted"/>
<sequence length="59" mass="6011">MTSPVTAIRILAPEPHPSAPVPPPGKPAPPVKEPMPDKQGDDGPSPDPDEDGTPLEAAP</sequence>
<feature type="region of interest" description="Disordered" evidence="1">
    <location>
        <begin position="1"/>
        <end position="59"/>
    </location>
</feature>
<reference evidence="2 3" key="1">
    <citation type="journal article" date="2021" name="MBio">
        <title>Poor Competitiveness of Bradyrhizobium in Pigeon Pea Root Colonization in Indian Soils.</title>
        <authorList>
            <person name="Chalasani D."/>
            <person name="Basu A."/>
            <person name="Pullabhotla S.V.S.R.N."/>
            <person name="Jorrin B."/>
            <person name="Neal A.L."/>
            <person name="Poole P.S."/>
            <person name="Podile A.R."/>
            <person name="Tkacz A."/>
        </authorList>
    </citation>
    <scope>NUCLEOTIDE SEQUENCE [LARGE SCALE GENOMIC DNA]</scope>
    <source>
        <strain evidence="2 3">HU56</strain>
    </source>
</reference>
<organism evidence="2 3">
    <name type="scientific">Rhizobium mesosinicum</name>
    <dbReference type="NCBI Taxonomy" id="335017"/>
    <lineage>
        <taxon>Bacteria</taxon>
        <taxon>Pseudomonadati</taxon>
        <taxon>Pseudomonadota</taxon>
        <taxon>Alphaproteobacteria</taxon>
        <taxon>Hyphomicrobiales</taxon>
        <taxon>Rhizobiaceae</taxon>
        <taxon>Rhizobium/Agrobacterium group</taxon>
        <taxon>Rhizobium</taxon>
    </lineage>
</organism>
<gene>
    <name evidence="2" type="ORF">JNB85_20560</name>
</gene>
<accession>A0ABS7GXV1</accession>
<evidence type="ECO:0000256" key="1">
    <source>
        <dbReference type="SAM" id="MobiDB-lite"/>
    </source>
</evidence>
<comment type="caution">
    <text evidence="2">The sequence shown here is derived from an EMBL/GenBank/DDBJ whole genome shotgun (WGS) entry which is preliminary data.</text>
</comment>
<evidence type="ECO:0000313" key="3">
    <source>
        <dbReference type="Proteomes" id="UP000717752"/>
    </source>
</evidence>
<dbReference type="EMBL" id="JAEUAK010000008">
    <property type="protein sequence ID" value="MBW9054799.1"/>
    <property type="molecule type" value="Genomic_DNA"/>
</dbReference>
<keyword evidence="3" id="KW-1185">Reference proteome</keyword>
<evidence type="ECO:0000313" key="2">
    <source>
        <dbReference type="EMBL" id="MBW9054799.1"/>
    </source>
</evidence>
<name>A0ABS7GXV1_9HYPH</name>